<reference evidence="1" key="1">
    <citation type="submission" date="2020-10" db="EMBL/GenBank/DDBJ databases">
        <title>Connecting structure to function with the recovery of over 1000 high-quality activated sludge metagenome-assembled genomes encoding full-length rRNA genes using long-read sequencing.</title>
        <authorList>
            <person name="Singleton C.M."/>
            <person name="Petriglieri F."/>
            <person name="Kristensen J.M."/>
            <person name="Kirkegaard R.H."/>
            <person name="Michaelsen T.Y."/>
            <person name="Andersen M.H."/>
            <person name="Karst S.M."/>
            <person name="Dueholm M.S."/>
            <person name="Nielsen P.H."/>
            <person name="Albertsen M."/>
        </authorList>
    </citation>
    <scope>NUCLEOTIDE SEQUENCE</scope>
    <source>
        <strain evidence="1">Ribe_18-Q3-R11-54_MAXAC.001</strain>
    </source>
</reference>
<dbReference type="AlphaFoldDB" id="A0A9D7T9C4"/>
<organism evidence="1 2">
    <name type="scientific">Candidatus Phosphoribacter hodrii</name>
    <dbReference type="NCBI Taxonomy" id="2953743"/>
    <lineage>
        <taxon>Bacteria</taxon>
        <taxon>Bacillati</taxon>
        <taxon>Actinomycetota</taxon>
        <taxon>Actinomycetes</taxon>
        <taxon>Micrococcales</taxon>
        <taxon>Dermatophilaceae</taxon>
        <taxon>Candidatus Phosphoribacter</taxon>
    </lineage>
</organism>
<gene>
    <name evidence="1" type="ORF">IPP00_14070</name>
</gene>
<comment type="caution">
    <text evidence="1">The sequence shown here is derived from an EMBL/GenBank/DDBJ whole genome shotgun (WGS) entry which is preliminary data.</text>
</comment>
<protein>
    <recommendedName>
        <fullName evidence="3">PqqD family protein</fullName>
    </recommendedName>
</protein>
<sequence length="93" mass="9806">MTHQQHWELAHDTGIVERNGLTYLAALPDGPIVVLDAVASVVLQVALDVSADDVTSEVAAAYGKVPTEVDAAVSECLSGLERARLLRRVGARG</sequence>
<evidence type="ECO:0000313" key="2">
    <source>
        <dbReference type="Proteomes" id="UP000886632"/>
    </source>
</evidence>
<name>A0A9D7T9C4_9MICO</name>
<dbReference type="Proteomes" id="UP000886632">
    <property type="component" value="Unassembled WGS sequence"/>
</dbReference>
<evidence type="ECO:0008006" key="3">
    <source>
        <dbReference type="Google" id="ProtNLM"/>
    </source>
</evidence>
<accession>A0A9D7T9C4</accession>
<dbReference type="EMBL" id="JADKGK010000024">
    <property type="protein sequence ID" value="MBL0005044.1"/>
    <property type="molecule type" value="Genomic_DNA"/>
</dbReference>
<proteinExistence type="predicted"/>
<evidence type="ECO:0000313" key="1">
    <source>
        <dbReference type="EMBL" id="MBL0005044.1"/>
    </source>
</evidence>